<dbReference type="PANTHER" id="PTHR47666">
    <property type="entry name" value="PROTEIN VASCULAR ASSOCIATED DEATH 1, CHLOROPLASTIC"/>
    <property type="match status" value="1"/>
</dbReference>
<keyword evidence="3" id="KW-1133">Transmembrane helix</keyword>
<dbReference type="GO" id="GO:0043069">
    <property type="term" value="P:negative regulation of programmed cell death"/>
    <property type="evidence" value="ECO:0007669"/>
    <property type="project" value="TreeGrafter"/>
</dbReference>
<dbReference type="Proteomes" id="UP000257109">
    <property type="component" value="Unassembled WGS sequence"/>
</dbReference>
<evidence type="ECO:0000313" key="6">
    <source>
        <dbReference type="Proteomes" id="UP000257109"/>
    </source>
</evidence>
<evidence type="ECO:0000313" key="5">
    <source>
        <dbReference type="EMBL" id="RDX63043.1"/>
    </source>
</evidence>
<dbReference type="PANTHER" id="PTHR47666:SF1">
    <property type="entry name" value="PROTEIN VASCULAR ASSOCIATED DEATH 1, CHLOROPLASTIC"/>
    <property type="match status" value="1"/>
</dbReference>
<feature type="domain" description="VASt" evidence="4">
    <location>
        <begin position="29"/>
        <end position="89"/>
    </location>
</feature>
<keyword evidence="2 3" id="KW-0472">Membrane</keyword>
<sequence>MAAGGGNTLDDGPQLWAQAELCYALILRAKFGGCHEVQKYRVYRNSHLVIETSQEVSDVPYSDYFCVEGLWNVERDKDESKECCILRVESDSVAAVPQNDEMNLAREVKNGESSEVSQEQSNPTNKLVTSSAFDATTHNVGTHSQGNTIDTSSVPLLKELTTKFRSSLKSQSNLSLLLVAIVALIFFMQQFSILVLLARPQHVHMNTPVDLTNRMENGGTTSPSDIAWLEKRIHHLKDEMYMVESRLERMRYEHSLLKKKIKDLEHHK</sequence>
<feature type="non-terminal residue" evidence="5">
    <location>
        <position position="1"/>
    </location>
</feature>
<keyword evidence="6" id="KW-1185">Reference proteome</keyword>
<protein>
    <submittedName>
        <fullName evidence="5">Protein VASCULAR ASSOCIATED DEATH 1, chloroplastic</fullName>
    </submittedName>
</protein>
<dbReference type="OrthoDB" id="2162691at2759"/>
<dbReference type="GO" id="GO:0016020">
    <property type="term" value="C:membrane"/>
    <property type="evidence" value="ECO:0007669"/>
    <property type="project" value="UniProtKB-SubCell"/>
</dbReference>
<comment type="subcellular location">
    <subcellularLocation>
        <location evidence="1">Membrane</location>
    </subcellularLocation>
</comment>
<gene>
    <name evidence="5" type="primary">VAD1</name>
    <name evidence="5" type="ORF">CR513_58561</name>
</gene>
<organism evidence="5 6">
    <name type="scientific">Mucuna pruriens</name>
    <name type="common">Velvet bean</name>
    <name type="synonym">Dolichos pruriens</name>
    <dbReference type="NCBI Taxonomy" id="157652"/>
    <lineage>
        <taxon>Eukaryota</taxon>
        <taxon>Viridiplantae</taxon>
        <taxon>Streptophyta</taxon>
        <taxon>Embryophyta</taxon>
        <taxon>Tracheophyta</taxon>
        <taxon>Spermatophyta</taxon>
        <taxon>Magnoliopsida</taxon>
        <taxon>eudicotyledons</taxon>
        <taxon>Gunneridae</taxon>
        <taxon>Pentapetalae</taxon>
        <taxon>rosids</taxon>
        <taxon>fabids</taxon>
        <taxon>Fabales</taxon>
        <taxon>Fabaceae</taxon>
        <taxon>Papilionoideae</taxon>
        <taxon>50 kb inversion clade</taxon>
        <taxon>NPAAA clade</taxon>
        <taxon>indigoferoid/millettioid clade</taxon>
        <taxon>Phaseoleae</taxon>
        <taxon>Mucuna</taxon>
    </lineage>
</organism>
<comment type="caution">
    <text evidence="5">The sequence shown here is derived from an EMBL/GenBank/DDBJ whole genome shotgun (WGS) entry which is preliminary data.</text>
</comment>
<keyword evidence="3" id="KW-0812">Transmembrane</keyword>
<proteinExistence type="predicted"/>
<dbReference type="InterPro" id="IPR031968">
    <property type="entry name" value="VASt"/>
</dbReference>
<dbReference type="AlphaFoldDB" id="A0A371EAI5"/>
<evidence type="ECO:0000256" key="1">
    <source>
        <dbReference type="ARBA" id="ARBA00004370"/>
    </source>
</evidence>
<evidence type="ECO:0000256" key="3">
    <source>
        <dbReference type="SAM" id="Phobius"/>
    </source>
</evidence>
<evidence type="ECO:0000256" key="2">
    <source>
        <dbReference type="ARBA" id="ARBA00023136"/>
    </source>
</evidence>
<dbReference type="Pfam" id="PF16016">
    <property type="entry name" value="VASt"/>
    <property type="match status" value="1"/>
</dbReference>
<feature type="transmembrane region" description="Helical" evidence="3">
    <location>
        <begin position="174"/>
        <end position="197"/>
    </location>
</feature>
<evidence type="ECO:0000259" key="4">
    <source>
        <dbReference type="Pfam" id="PF16016"/>
    </source>
</evidence>
<accession>A0A371EAI5</accession>
<name>A0A371EAI5_MUCPR</name>
<dbReference type="STRING" id="157652.A0A371EAI5"/>
<dbReference type="EMBL" id="QJKJ01015114">
    <property type="protein sequence ID" value="RDX63043.1"/>
    <property type="molecule type" value="Genomic_DNA"/>
</dbReference>
<reference evidence="5" key="1">
    <citation type="submission" date="2018-05" db="EMBL/GenBank/DDBJ databases">
        <title>Draft genome of Mucuna pruriens seed.</title>
        <authorList>
            <person name="Nnadi N.E."/>
            <person name="Vos R."/>
            <person name="Hasami M.H."/>
            <person name="Devisetty U.K."/>
            <person name="Aguiy J.C."/>
        </authorList>
    </citation>
    <scope>NUCLEOTIDE SEQUENCE [LARGE SCALE GENOMIC DNA]</scope>
    <source>
        <strain evidence="5">JCA_2017</strain>
    </source>
</reference>